<dbReference type="EMBL" id="CABPRV010000005">
    <property type="protein sequence ID" value="VVE11914.1"/>
    <property type="molecule type" value="Genomic_DNA"/>
</dbReference>
<protein>
    <submittedName>
        <fullName evidence="2">Addiction module antitoxin</fullName>
    </submittedName>
</protein>
<organism evidence="2 3">
    <name type="scientific">Pandoraea capi</name>
    <dbReference type="NCBI Taxonomy" id="2508286"/>
    <lineage>
        <taxon>Bacteria</taxon>
        <taxon>Pseudomonadati</taxon>
        <taxon>Pseudomonadota</taxon>
        <taxon>Betaproteobacteria</taxon>
        <taxon>Burkholderiales</taxon>
        <taxon>Burkholderiaceae</taxon>
        <taxon>Pandoraea</taxon>
    </lineage>
</organism>
<dbReference type="InterPro" id="IPR038296">
    <property type="entry name" value="ParD_sf"/>
</dbReference>
<dbReference type="RefSeq" id="WP_150721610.1">
    <property type="nucleotide sequence ID" value="NZ_CABPRV010000005.1"/>
</dbReference>
<reference evidence="2 3" key="1">
    <citation type="submission" date="2019-08" db="EMBL/GenBank/DDBJ databases">
        <authorList>
            <person name="Peeters C."/>
        </authorList>
    </citation>
    <scope>NUCLEOTIDE SEQUENCE [LARGE SCALE GENOMIC DNA]</scope>
    <source>
        <strain evidence="2 3">LMG 20602</strain>
    </source>
</reference>
<dbReference type="SUPFAM" id="SSF47598">
    <property type="entry name" value="Ribbon-helix-helix"/>
    <property type="match status" value="1"/>
</dbReference>
<dbReference type="InterPro" id="IPR022789">
    <property type="entry name" value="ParD"/>
</dbReference>
<keyword evidence="3" id="KW-1185">Reference proteome</keyword>
<keyword evidence="1" id="KW-1277">Toxin-antitoxin system</keyword>
<gene>
    <name evidence="2" type="ORF">PCA20602_02678</name>
</gene>
<dbReference type="Gene3D" id="6.10.10.120">
    <property type="entry name" value="Antitoxin ParD1-like"/>
    <property type="match status" value="1"/>
</dbReference>
<comment type="caution">
    <text evidence="2">The sequence shown here is derived from an EMBL/GenBank/DDBJ whole genome shotgun (WGS) entry which is preliminary data.</text>
</comment>
<dbReference type="Proteomes" id="UP000366065">
    <property type="component" value="Unassembled WGS sequence"/>
</dbReference>
<dbReference type="NCBIfam" id="TIGR02606">
    <property type="entry name" value="antidote_CC2985"/>
    <property type="match status" value="1"/>
</dbReference>
<evidence type="ECO:0000256" key="1">
    <source>
        <dbReference type="ARBA" id="ARBA00022649"/>
    </source>
</evidence>
<evidence type="ECO:0000313" key="2">
    <source>
        <dbReference type="EMBL" id="VVE11914.1"/>
    </source>
</evidence>
<accession>A0ABY6W0L9</accession>
<dbReference type="InterPro" id="IPR010985">
    <property type="entry name" value="Ribbon_hlx_hlx"/>
</dbReference>
<dbReference type="Pfam" id="PF03693">
    <property type="entry name" value="ParD_antitoxin"/>
    <property type="match status" value="1"/>
</dbReference>
<evidence type="ECO:0000313" key="3">
    <source>
        <dbReference type="Proteomes" id="UP000366065"/>
    </source>
</evidence>
<sequence length="128" mass="14144">MISAELGQTLESYVAERVEKGQYGSKSEVLREGVRLVQDRKTQFAAPGAVIEKSIADAEAGRGQPAADVFDRLEKKYQAVRVPGCTARRAVRPPSPRLRQRSNLLSCGRIDVVHILHSARNYAVILFP</sequence>
<proteinExistence type="predicted"/>
<name>A0ABY6W0L9_9BURK</name>